<dbReference type="RefSeq" id="WP_062608345.1">
    <property type="nucleotide sequence ID" value="NZ_FCOX02000027.1"/>
</dbReference>
<organism evidence="1 2">
    <name type="scientific">Caballeronia calidae</name>
    <dbReference type="NCBI Taxonomy" id="1777139"/>
    <lineage>
        <taxon>Bacteria</taxon>
        <taxon>Pseudomonadati</taxon>
        <taxon>Pseudomonadota</taxon>
        <taxon>Betaproteobacteria</taxon>
        <taxon>Burkholderiales</taxon>
        <taxon>Burkholderiaceae</taxon>
        <taxon>Caballeronia</taxon>
    </lineage>
</organism>
<accession>A0A158D681</accession>
<gene>
    <name evidence="1" type="ORF">AWB78_04748</name>
</gene>
<reference evidence="1" key="1">
    <citation type="submission" date="2016-01" db="EMBL/GenBank/DDBJ databases">
        <authorList>
            <person name="Peeters C."/>
        </authorList>
    </citation>
    <scope>NUCLEOTIDE SEQUENCE</scope>
    <source>
        <strain evidence="1">LMG 29321</strain>
    </source>
</reference>
<dbReference type="OrthoDB" id="9081907at2"/>
<evidence type="ECO:0000313" key="1">
    <source>
        <dbReference type="EMBL" id="SAK89726.1"/>
    </source>
</evidence>
<dbReference type="AlphaFoldDB" id="A0A158D681"/>
<proteinExistence type="predicted"/>
<dbReference type="EMBL" id="FCOX02000027">
    <property type="protein sequence ID" value="SAK89726.1"/>
    <property type="molecule type" value="Genomic_DNA"/>
</dbReference>
<sequence>MPRHADDTNRDPSARDAQVLRALRNAAVSAVLFDYRAACALLRLSDAEVGRLFKIRLMQVAGLSTALNLDLRSIRDLPQAEPAESKHPASPHRILVAEGKLLRASHFCLASGVTKQKLRKDVASGRIFRVTIEGRAFYPAFFLVRELDRKSLSKVARRLGGQTGWRRWEFFTSPNVSLCDLTPLQALMSGELKPVLRAAAAFIHE</sequence>
<comment type="caution">
    <text evidence="1">The sequence shown here is derived from an EMBL/GenBank/DDBJ whole genome shotgun (WGS) entry which is preliminary data.</text>
</comment>
<keyword evidence="2" id="KW-1185">Reference proteome</keyword>
<dbReference type="Proteomes" id="UP000071859">
    <property type="component" value="Unassembled WGS sequence"/>
</dbReference>
<name>A0A158D681_9BURK</name>
<protein>
    <submittedName>
        <fullName evidence="1">Uncharacterized protein</fullName>
    </submittedName>
</protein>
<evidence type="ECO:0000313" key="2">
    <source>
        <dbReference type="Proteomes" id="UP000071859"/>
    </source>
</evidence>